<keyword evidence="4 6" id="KW-1133">Transmembrane helix</keyword>
<dbReference type="GO" id="GO:0022857">
    <property type="term" value="F:transmembrane transporter activity"/>
    <property type="evidence" value="ECO:0007669"/>
    <property type="project" value="InterPro"/>
</dbReference>
<evidence type="ECO:0000256" key="2">
    <source>
        <dbReference type="ARBA" id="ARBA00022475"/>
    </source>
</evidence>
<dbReference type="AlphaFoldDB" id="A0A1D9DXF9"/>
<dbReference type="Pfam" id="PF07690">
    <property type="entry name" value="MFS_1"/>
    <property type="match status" value="1"/>
</dbReference>
<dbReference type="Proteomes" id="UP000243784">
    <property type="component" value="Chromosome"/>
</dbReference>
<feature type="transmembrane region" description="Helical" evidence="6">
    <location>
        <begin position="257"/>
        <end position="275"/>
    </location>
</feature>
<dbReference type="EMBL" id="CP015208">
    <property type="protein sequence ID" value="AOY55489.1"/>
    <property type="molecule type" value="Genomic_DNA"/>
</dbReference>
<keyword evidence="3 6" id="KW-0812">Transmembrane</keyword>
<feature type="transmembrane region" description="Helical" evidence="6">
    <location>
        <begin position="169"/>
        <end position="189"/>
    </location>
</feature>
<feature type="transmembrane region" description="Helical" evidence="6">
    <location>
        <begin position="287"/>
        <end position="305"/>
    </location>
</feature>
<dbReference type="GO" id="GO:0005886">
    <property type="term" value="C:plasma membrane"/>
    <property type="evidence" value="ECO:0007669"/>
    <property type="project" value="UniProtKB-SubCell"/>
</dbReference>
<feature type="transmembrane region" description="Helical" evidence="6">
    <location>
        <begin position="311"/>
        <end position="333"/>
    </location>
</feature>
<name>A0A1D9DXF9_9MICO</name>
<proteinExistence type="predicted"/>
<sequence>MKTSTSLKPYVFLEISSLTSVIGGSMLFILFPWLALDVTGSSAAAGLLVTITAIPGLLLSPVMGSIIDRFGRRNTSMWVEYLSAVSVVILPIVAWFIDINLFILILIGVIKNFVSSGSPSARKSLVPDAATAAGMTLPRANSIHEALFATGFAIGPAIAAVLIDQIGAINAFWVSGIFSVIAGVFSQLIRVHEKHEENDEESGNIFVYASQGFRILFSTPAVLIMMSTFLFLAIVYLPTEMVVLPRYFNEIGYPEGLGIIISVMAGASTIGALLFEKINKYLSFAKIFRIAILGVAVAMIPMSLLPPQWAFVVFGAILGLTWGPLGPLLNTVVQEKIPANKRGRVFALELAIWSGGPMISMVAVGLALDAFGVRAVYLIEAILVTAVAIFMATRKRLRELDA</sequence>
<dbReference type="InterPro" id="IPR011701">
    <property type="entry name" value="MFS"/>
</dbReference>
<evidence type="ECO:0000259" key="7">
    <source>
        <dbReference type="PROSITE" id="PS50850"/>
    </source>
</evidence>
<dbReference type="InterPro" id="IPR036259">
    <property type="entry name" value="MFS_trans_sf"/>
</dbReference>
<dbReference type="RefSeq" id="WP_070954006.1">
    <property type="nucleotide sequence ID" value="NZ_CP015208.1"/>
</dbReference>
<organism evidence="8 9">
    <name type="scientific">Candidatus Rhodoluna planktonica</name>
    <dbReference type="NCBI Taxonomy" id="535712"/>
    <lineage>
        <taxon>Bacteria</taxon>
        <taxon>Bacillati</taxon>
        <taxon>Actinomycetota</taxon>
        <taxon>Actinomycetes</taxon>
        <taxon>Micrococcales</taxon>
        <taxon>Microbacteriaceae</taxon>
        <taxon>Luna cluster</taxon>
        <taxon>Luna-1 subcluster</taxon>
        <taxon>Rhodoluna</taxon>
    </lineage>
</organism>
<dbReference type="CDD" id="cd06173">
    <property type="entry name" value="MFS_MefA_like"/>
    <property type="match status" value="1"/>
</dbReference>
<keyword evidence="2" id="KW-1003">Cell membrane</keyword>
<evidence type="ECO:0000256" key="4">
    <source>
        <dbReference type="ARBA" id="ARBA00022989"/>
    </source>
</evidence>
<evidence type="ECO:0000313" key="9">
    <source>
        <dbReference type="Proteomes" id="UP000243784"/>
    </source>
</evidence>
<evidence type="ECO:0000256" key="5">
    <source>
        <dbReference type="ARBA" id="ARBA00023136"/>
    </source>
</evidence>
<dbReference type="STRING" id="535712.A4Z71_00235"/>
<feature type="domain" description="Major facilitator superfamily (MFS) profile" evidence="7">
    <location>
        <begin position="9"/>
        <end position="398"/>
    </location>
</feature>
<feature type="transmembrane region" description="Helical" evidence="6">
    <location>
        <begin position="42"/>
        <end position="66"/>
    </location>
</feature>
<dbReference type="InterPro" id="IPR020846">
    <property type="entry name" value="MFS_dom"/>
</dbReference>
<dbReference type="SUPFAM" id="SSF103473">
    <property type="entry name" value="MFS general substrate transporter"/>
    <property type="match status" value="1"/>
</dbReference>
<keyword evidence="5 6" id="KW-0472">Membrane</keyword>
<evidence type="ECO:0000256" key="1">
    <source>
        <dbReference type="ARBA" id="ARBA00004651"/>
    </source>
</evidence>
<evidence type="ECO:0000256" key="3">
    <source>
        <dbReference type="ARBA" id="ARBA00022692"/>
    </source>
</evidence>
<keyword evidence="9" id="KW-1185">Reference proteome</keyword>
<feature type="transmembrane region" description="Helical" evidence="6">
    <location>
        <begin position="215"/>
        <end position="237"/>
    </location>
</feature>
<dbReference type="Gene3D" id="1.20.1250.20">
    <property type="entry name" value="MFS general substrate transporter like domains"/>
    <property type="match status" value="1"/>
</dbReference>
<comment type="subcellular location">
    <subcellularLocation>
        <location evidence="1">Cell membrane</location>
        <topology evidence="1">Multi-pass membrane protein</topology>
    </subcellularLocation>
</comment>
<dbReference type="PANTHER" id="PTHR23513">
    <property type="entry name" value="INTEGRAL MEMBRANE EFFLUX PROTEIN-RELATED"/>
    <property type="match status" value="1"/>
</dbReference>
<dbReference type="KEGG" id="rpla:A4Z71_00235"/>
<feature type="transmembrane region" description="Helical" evidence="6">
    <location>
        <begin position="374"/>
        <end position="393"/>
    </location>
</feature>
<accession>A0A1D9DXF9</accession>
<dbReference type="PANTHER" id="PTHR23513:SF6">
    <property type="entry name" value="MAJOR FACILITATOR SUPERFAMILY ASSOCIATED DOMAIN-CONTAINING PROTEIN"/>
    <property type="match status" value="1"/>
</dbReference>
<reference evidence="8 9" key="1">
    <citation type="journal article" date="2016" name="Biochim. Biophys. Acta">
        <title>Photochemical characterization of actinorhodopsin and its functional existence in the natural host.</title>
        <authorList>
            <person name="Nakamura S."/>
            <person name="Kikukawa T."/>
            <person name="Tamogami J."/>
            <person name="Kamiya M."/>
            <person name="Aizawa T."/>
            <person name="Hahn M.W."/>
            <person name="Ihara K."/>
            <person name="Kamo N."/>
            <person name="Demura M."/>
        </authorList>
    </citation>
    <scope>NUCLEOTIDE SEQUENCE [LARGE SCALE GENOMIC DNA]</scope>
    <source>
        <strain evidence="8 9">MWH-Dar1</strain>
    </source>
</reference>
<dbReference type="OrthoDB" id="3177993at2"/>
<protein>
    <recommendedName>
        <fullName evidence="7">Major facilitator superfamily (MFS) profile domain-containing protein</fullName>
    </recommendedName>
</protein>
<feature type="transmembrane region" description="Helical" evidence="6">
    <location>
        <begin position="345"/>
        <end position="368"/>
    </location>
</feature>
<evidence type="ECO:0000313" key="8">
    <source>
        <dbReference type="EMBL" id="AOY55489.1"/>
    </source>
</evidence>
<evidence type="ECO:0000256" key="6">
    <source>
        <dbReference type="SAM" id="Phobius"/>
    </source>
</evidence>
<feature type="transmembrane region" description="Helical" evidence="6">
    <location>
        <begin position="12"/>
        <end position="36"/>
    </location>
</feature>
<gene>
    <name evidence="8" type="ORF">A4Z71_00235</name>
</gene>
<dbReference type="PROSITE" id="PS50850">
    <property type="entry name" value="MFS"/>
    <property type="match status" value="1"/>
</dbReference>